<reference evidence="8" key="1">
    <citation type="journal article" date="2015" name="BMC Genomics">
        <title>Genomic and transcriptomic analysis of the endophytic fungus Pestalotiopsis fici reveals its lifestyle and high potential for synthesis of natural products.</title>
        <authorList>
            <person name="Wang X."/>
            <person name="Zhang X."/>
            <person name="Liu L."/>
            <person name="Xiang M."/>
            <person name="Wang W."/>
            <person name="Sun X."/>
            <person name="Che Y."/>
            <person name="Guo L."/>
            <person name="Liu G."/>
            <person name="Guo L."/>
            <person name="Wang C."/>
            <person name="Yin W.B."/>
            <person name="Stadler M."/>
            <person name="Zhang X."/>
            <person name="Liu X."/>
        </authorList>
    </citation>
    <scope>NUCLEOTIDE SEQUENCE [LARGE SCALE GENOMIC DNA]</scope>
    <source>
        <strain evidence="8">W106-1 / CGMCC3.15140</strain>
    </source>
</reference>
<evidence type="ECO:0000313" key="8">
    <source>
        <dbReference type="Proteomes" id="UP000030651"/>
    </source>
</evidence>
<dbReference type="OrthoDB" id="6417021at2759"/>
<keyword evidence="8" id="KW-1185">Reference proteome</keyword>
<proteinExistence type="inferred from homology"/>
<dbReference type="Gene3D" id="3.30.360.10">
    <property type="entry name" value="Dihydrodipicolinate Reductase, domain 2"/>
    <property type="match status" value="1"/>
</dbReference>
<name>W3X4R3_PESFW</name>
<evidence type="ECO:0000256" key="4">
    <source>
        <dbReference type="ARBA" id="ARBA00042988"/>
    </source>
</evidence>
<dbReference type="Pfam" id="PF01408">
    <property type="entry name" value="GFO_IDH_MocA"/>
    <property type="match status" value="1"/>
</dbReference>
<evidence type="ECO:0000256" key="1">
    <source>
        <dbReference type="ARBA" id="ARBA00010928"/>
    </source>
</evidence>
<dbReference type="InterPro" id="IPR000683">
    <property type="entry name" value="Gfo/Idh/MocA-like_OxRdtase_N"/>
</dbReference>
<dbReference type="Proteomes" id="UP000030651">
    <property type="component" value="Unassembled WGS sequence"/>
</dbReference>
<accession>W3X4R3</accession>
<evidence type="ECO:0000256" key="2">
    <source>
        <dbReference type="ARBA" id="ARBA00023002"/>
    </source>
</evidence>
<dbReference type="GeneID" id="19271014"/>
<dbReference type="eggNOG" id="KOG2741">
    <property type="taxonomic scope" value="Eukaryota"/>
</dbReference>
<feature type="domain" description="Gfo/Idh/MocA-like oxidoreductase N-terminal" evidence="6">
    <location>
        <begin position="27"/>
        <end position="134"/>
    </location>
</feature>
<dbReference type="PANTHER" id="PTHR22604:SF105">
    <property type="entry name" value="TRANS-1,2-DIHYDROBENZENE-1,2-DIOL DEHYDROGENASE"/>
    <property type="match status" value="1"/>
</dbReference>
<dbReference type="GO" id="GO:0000166">
    <property type="term" value="F:nucleotide binding"/>
    <property type="evidence" value="ECO:0007669"/>
    <property type="project" value="InterPro"/>
</dbReference>
<dbReference type="OMA" id="GEDWWMS"/>
<dbReference type="Gene3D" id="3.40.50.720">
    <property type="entry name" value="NAD(P)-binding Rossmann-like Domain"/>
    <property type="match status" value="1"/>
</dbReference>
<dbReference type="RefSeq" id="XP_007832773.1">
    <property type="nucleotide sequence ID" value="XM_007834582.1"/>
</dbReference>
<dbReference type="InParanoid" id="W3X4R3"/>
<dbReference type="EMBL" id="KI912112">
    <property type="protein sequence ID" value="ETS80999.1"/>
    <property type="molecule type" value="Genomic_DNA"/>
</dbReference>
<dbReference type="InterPro" id="IPR036291">
    <property type="entry name" value="NAD(P)-bd_dom_sf"/>
</dbReference>
<dbReference type="GO" id="GO:0047837">
    <property type="term" value="F:D-xylose 1-dehydrogenase (NADP+) activity"/>
    <property type="evidence" value="ECO:0007669"/>
    <property type="project" value="UniProtKB-EC"/>
</dbReference>
<comment type="catalytic activity">
    <reaction evidence="5">
        <text>D-xylose + NADP(+) = D-xylono-1,5-lactone + NADPH + H(+)</text>
        <dbReference type="Rhea" id="RHEA:22000"/>
        <dbReference type="ChEBI" id="CHEBI:15378"/>
        <dbReference type="ChEBI" id="CHEBI:15867"/>
        <dbReference type="ChEBI" id="CHEBI:53455"/>
        <dbReference type="ChEBI" id="CHEBI:57783"/>
        <dbReference type="ChEBI" id="CHEBI:58349"/>
        <dbReference type="EC" id="1.1.1.179"/>
    </reaction>
</comment>
<comment type="similarity">
    <text evidence="1">Belongs to the Gfo/Idh/MocA family.</text>
</comment>
<dbReference type="InterPro" id="IPR050984">
    <property type="entry name" value="Gfo/Idh/MocA_domain"/>
</dbReference>
<protein>
    <recommendedName>
        <fullName evidence="3">D-xylose 1-dehydrogenase (NADP(+), D-xylono-1,5-lactone-forming)</fullName>
        <ecNumber evidence="3">1.1.1.179</ecNumber>
    </recommendedName>
    <alternativeName>
        <fullName evidence="4">D-xylose-NADP dehydrogenase</fullName>
    </alternativeName>
</protein>
<evidence type="ECO:0000256" key="5">
    <source>
        <dbReference type="ARBA" id="ARBA00049233"/>
    </source>
</evidence>
<dbReference type="AlphaFoldDB" id="W3X4R3"/>
<organism evidence="7 8">
    <name type="scientific">Pestalotiopsis fici (strain W106-1 / CGMCC3.15140)</name>
    <dbReference type="NCBI Taxonomy" id="1229662"/>
    <lineage>
        <taxon>Eukaryota</taxon>
        <taxon>Fungi</taxon>
        <taxon>Dikarya</taxon>
        <taxon>Ascomycota</taxon>
        <taxon>Pezizomycotina</taxon>
        <taxon>Sordariomycetes</taxon>
        <taxon>Xylariomycetidae</taxon>
        <taxon>Amphisphaeriales</taxon>
        <taxon>Sporocadaceae</taxon>
        <taxon>Pestalotiopsis</taxon>
    </lineage>
</organism>
<keyword evidence="2" id="KW-0560">Oxidoreductase</keyword>
<evidence type="ECO:0000313" key="7">
    <source>
        <dbReference type="EMBL" id="ETS80999.1"/>
    </source>
</evidence>
<dbReference type="SUPFAM" id="SSF55347">
    <property type="entry name" value="Glyceraldehyde-3-phosphate dehydrogenase-like, C-terminal domain"/>
    <property type="match status" value="1"/>
</dbReference>
<dbReference type="STRING" id="1229662.W3X4R3"/>
<evidence type="ECO:0000259" key="6">
    <source>
        <dbReference type="Pfam" id="PF01408"/>
    </source>
</evidence>
<evidence type="ECO:0000256" key="3">
    <source>
        <dbReference type="ARBA" id="ARBA00038984"/>
    </source>
</evidence>
<dbReference type="SUPFAM" id="SSF51735">
    <property type="entry name" value="NAD(P)-binding Rossmann-fold domains"/>
    <property type="match status" value="1"/>
</dbReference>
<dbReference type="KEGG" id="pfy:PFICI_06001"/>
<dbReference type="HOGENOM" id="CLU_023194_5_2_1"/>
<dbReference type="PANTHER" id="PTHR22604">
    <property type="entry name" value="OXIDOREDUCTASES"/>
    <property type="match status" value="1"/>
</dbReference>
<gene>
    <name evidence="7" type="ORF">PFICI_06001</name>
</gene>
<sequence length="415" mass="46815">MASLVGLLHRNWQLANPPIVRKNDNPLRFGILGAADIAPLAIIIPAKTHPDVIIQAVAARDRERATAYAKKYGIPEVKTSYQDILDDPNIDCVYIPLPCGLHYEWSLKALKAGKHVLVEKPCFNNTTECESIYHHDAISPSQGPAAPVLLEAVHYLFHPAWTKFMDFVSPQDVVKAEAYLGAPRGMFKNDNIRFRYELAGGALMDLGCYTSSALVRIFGGLAESCEEAIVDRSPYDSRCDRGFRVKYHFPGEAVGDMNGDLQAPLLGKFWPSVEVQHRPVLIPAADAGVDVSEGHEVARTRRVKFINFVAPHLYHFIQVDDEFAIRKTGDVNSVVRSWKKTRTLKFYNFREGGIDQDGEVYWSTYRYQLEQFVNKTRGRQPSHWVNGEESTDTLRMVDMAYTTANLPLRPTSEYR</sequence>
<dbReference type="EC" id="1.1.1.179" evidence="3"/>